<gene>
    <name evidence="13" type="ORF">BJI46_02995</name>
</gene>
<keyword evidence="11" id="KW-0413">Isomerase</keyword>
<dbReference type="PANTHER" id="PTHR47529:SF1">
    <property type="entry name" value="PERIPLASMIC CHAPERONE PPID"/>
    <property type="match status" value="1"/>
</dbReference>
<comment type="similarity">
    <text evidence="8">Belongs to the PpiD chaperone family.</text>
</comment>
<keyword evidence="3" id="KW-0997">Cell inner membrane</keyword>
<keyword evidence="2" id="KW-1003">Cell membrane</keyword>
<dbReference type="PROSITE" id="PS50198">
    <property type="entry name" value="PPIC_PPIASE_2"/>
    <property type="match status" value="1"/>
</dbReference>
<evidence type="ECO:0000256" key="1">
    <source>
        <dbReference type="ARBA" id="ARBA00004382"/>
    </source>
</evidence>
<dbReference type="STRING" id="1262585.BJI46_02995"/>
<evidence type="ECO:0000256" key="6">
    <source>
        <dbReference type="ARBA" id="ARBA00023136"/>
    </source>
</evidence>
<keyword evidence="5" id="KW-1133">Transmembrane helix</keyword>
<keyword evidence="7" id="KW-0143">Chaperone</keyword>
<evidence type="ECO:0000259" key="12">
    <source>
        <dbReference type="PROSITE" id="PS50198"/>
    </source>
</evidence>
<reference evidence="13 14" key="1">
    <citation type="submission" date="2016-09" db="EMBL/GenBank/DDBJ databases">
        <authorList>
            <person name="Capua I."/>
            <person name="De Benedictis P."/>
            <person name="Joannis T."/>
            <person name="Lombin L.H."/>
            <person name="Cattoli G."/>
        </authorList>
    </citation>
    <scope>NUCLEOTIDE SEQUENCE [LARGE SCALE GENOMIC DNA]</scope>
    <source>
        <strain evidence="13 14">ANC 4671</strain>
    </source>
</reference>
<dbReference type="InterPro" id="IPR000297">
    <property type="entry name" value="PPIase_PpiC"/>
</dbReference>
<dbReference type="EMBL" id="MKKK01000023">
    <property type="protein sequence ID" value="OEY95898.1"/>
    <property type="molecule type" value="Genomic_DNA"/>
</dbReference>
<protein>
    <recommendedName>
        <fullName evidence="9">Periplasmic chaperone PpiD</fullName>
    </recommendedName>
    <alternativeName>
        <fullName evidence="10">Periplasmic folding chaperone</fullName>
    </alternativeName>
</protein>
<keyword evidence="4" id="KW-0812">Transmembrane</keyword>
<dbReference type="InterPro" id="IPR027304">
    <property type="entry name" value="Trigger_fact/SurA_dom_sf"/>
</dbReference>
<dbReference type="GO" id="GO:0003755">
    <property type="term" value="F:peptidyl-prolyl cis-trans isomerase activity"/>
    <property type="evidence" value="ECO:0007669"/>
    <property type="project" value="UniProtKB-KW"/>
</dbReference>
<dbReference type="GO" id="GO:0005886">
    <property type="term" value="C:plasma membrane"/>
    <property type="evidence" value="ECO:0007669"/>
    <property type="project" value="UniProtKB-SubCell"/>
</dbReference>
<dbReference type="Gene3D" id="3.10.50.40">
    <property type="match status" value="1"/>
</dbReference>
<accession>A0A1E7R991</accession>
<dbReference type="AlphaFoldDB" id="A0A1E7R991"/>
<dbReference type="RefSeq" id="WP_070069933.1">
    <property type="nucleotide sequence ID" value="NZ_MKKK01000023.1"/>
</dbReference>
<evidence type="ECO:0000256" key="3">
    <source>
        <dbReference type="ARBA" id="ARBA00022519"/>
    </source>
</evidence>
<evidence type="ECO:0000256" key="2">
    <source>
        <dbReference type="ARBA" id="ARBA00022475"/>
    </source>
</evidence>
<organism evidence="13 14">
    <name type="scientific">Acinetobacter qingfengensis</name>
    <dbReference type="NCBI Taxonomy" id="1262585"/>
    <lineage>
        <taxon>Bacteria</taxon>
        <taxon>Pseudomonadati</taxon>
        <taxon>Pseudomonadota</taxon>
        <taxon>Gammaproteobacteria</taxon>
        <taxon>Moraxellales</taxon>
        <taxon>Moraxellaceae</taxon>
        <taxon>Acinetobacter</taxon>
    </lineage>
</organism>
<evidence type="ECO:0000256" key="7">
    <source>
        <dbReference type="ARBA" id="ARBA00023186"/>
    </source>
</evidence>
<dbReference type="InterPro" id="IPR046357">
    <property type="entry name" value="PPIase_dom_sf"/>
</dbReference>
<keyword evidence="14" id="KW-1185">Reference proteome</keyword>
<comment type="caution">
    <text evidence="13">The sequence shown here is derived from an EMBL/GenBank/DDBJ whole genome shotgun (WGS) entry which is preliminary data.</text>
</comment>
<dbReference type="PANTHER" id="PTHR47529">
    <property type="entry name" value="PEPTIDYL-PROLYL CIS-TRANS ISOMERASE D"/>
    <property type="match status" value="1"/>
</dbReference>
<comment type="subcellular location">
    <subcellularLocation>
        <location evidence="1">Cell inner membrane</location>
        <topology evidence="1">Single-pass type II membrane protein</topology>
        <orientation evidence="1">Periplasmic side</orientation>
    </subcellularLocation>
</comment>
<dbReference type="Gene3D" id="1.10.4030.10">
    <property type="entry name" value="Porin chaperone SurA, peptide-binding domain"/>
    <property type="match status" value="1"/>
</dbReference>
<dbReference type="OrthoDB" id="9812372at2"/>
<evidence type="ECO:0000256" key="11">
    <source>
        <dbReference type="PROSITE-ProRule" id="PRU00278"/>
    </source>
</evidence>
<evidence type="ECO:0000256" key="5">
    <source>
        <dbReference type="ARBA" id="ARBA00022989"/>
    </source>
</evidence>
<dbReference type="Proteomes" id="UP000185895">
    <property type="component" value="Unassembled WGS sequence"/>
</dbReference>
<dbReference type="Pfam" id="PF00639">
    <property type="entry name" value="Rotamase"/>
    <property type="match status" value="1"/>
</dbReference>
<proteinExistence type="inferred from homology"/>
<feature type="domain" description="PpiC" evidence="12">
    <location>
        <begin position="263"/>
        <end position="361"/>
    </location>
</feature>
<dbReference type="Pfam" id="PF13624">
    <property type="entry name" value="SurA_N_3"/>
    <property type="match status" value="1"/>
</dbReference>
<evidence type="ECO:0000313" key="13">
    <source>
        <dbReference type="EMBL" id="OEY95898.1"/>
    </source>
</evidence>
<evidence type="ECO:0000256" key="10">
    <source>
        <dbReference type="ARBA" id="ARBA00042775"/>
    </source>
</evidence>
<dbReference type="InterPro" id="IPR052029">
    <property type="entry name" value="PpiD_chaperone"/>
</dbReference>
<evidence type="ECO:0000256" key="4">
    <source>
        <dbReference type="ARBA" id="ARBA00022692"/>
    </source>
</evidence>
<evidence type="ECO:0000313" key="14">
    <source>
        <dbReference type="Proteomes" id="UP000185895"/>
    </source>
</evidence>
<keyword evidence="11" id="KW-0697">Rotamase</keyword>
<evidence type="ECO:0000256" key="9">
    <source>
        <dbReference type="ARBA" id="ARBA00040743"/>
    </source>
</evidence>
<dbReference type="SUPFAM" id="SSF54534">
    <property type="entry name" value="FKBP-like"/>
    <property type="match status" value="1"/>
</dbReference>
<sequence>MDAFRTLIRGWLGKVLLVLFLAPLVFVGLESYFAGSSKEDVALKVNDQEISKNELDNWIKVQTNEYLQAANGDQSLLNKRVIEAEVYDAAIVRAVLLQQAEKLGIRLSDEQLGTLIRQQAAFQENGKFSEQVFQNYLMNNRTTVDQLLKDFGQRMSLSLLTNSVIYSALYSSTDAQKLIALLGQERTAHIAELPLNQYAQNFVATDAQIKTYYDAHQKDFMRQANVDVQYVVLSKAQFADKVQVTDADINQQYQAYVAKQNKDASRQISQILITTDQRKPEQALQIAQSIANKLKNGEKFEAMVQQYSDDPVTKAAQGKVDGYNVGVYGDAFDQAVLALQQGQTSAPVKTQYGYHIIRVDHIDGVKVTPLSEIRDQMANEVKAKKSADAFQDAVAAANDIAVQSDAADAIADQYKLQVQTTKGVTLANQSNAVLADSAVKQRLFSKEVVDGDRNLSTVINLKNGDAAWVKVLNYHAERPQTLQEAKAQVAATVKRQEQIKQAQAAVATLLNDLKNKPAAEALAASRIKFENLGPVPRYSQVLPTKLERAIYSVSVPKANFWSATTTDLGEALYVVAVSNVGQNPEFNVNDQQKQQIIGRFEPRGQLELNDYIEYLKSKAEIKKIESK</sequence>
<name>A0A1E7R991_9GAMM</name>
<dbReference type="SUPFAM" id="SSF109998">
    <property type="entry name" value="Triger factor/SurA peptide-binding domain-like"/>
    <property type="match status" value="1"/>
</dbReference>
<evidence type="ECO:0000256" key="8">
    <source>
        <dbReference type="ARBA" id="ARBA00038408"/>
    </source>
</evidence>
<keyword evidence="6" id="KW-0472">Membrane</keyword>